<comment type="similarity">
    <text evidence="2">Belongs to the glycosyl hydrolase 3 family.</text>
</comment>
<comment type="caution">
    <text evidence="8">The sequence shown here is derived from an EMBL/GenBank/DDBJ whole genome shotgun (WGS) entry which is preliminary data.</text>
</comment>
<dbReference type="Pfam" id="PF14310">
    <property type="entry name" value="Fn3-like"/>
    <property type="match status" value="1"/>
</dbReference>
<proteinExistence type="inferred from homology"/>
<dbReference type="OrthoDB" id="47059at2759"/>
<dbReference type="GO" id="GO:0009251">
    <property type="term" value="P:glucan catabolic process"/>
    <property type="evidence" value="ECO:0007669"/>
    <property type="project" value="TreeGrafter"/>
</dbReference>
<keyword evidence="5" id="KW-0119">Carbohydrate metabolism</keyword>
<dbReference type="Pfam" id="PF07691">
    <property type="entry name" value="PA14"/>
    <property type="match status" value="1"/>
</dbReference>
<evidence type="ECO:0000256" key="5">
    <source>
        <dbReference type="ARBA" id="ARBA00023277"/>
    </source>
</evidence>
<dbReference type="Gene3D" id="2.60.120.260">
    <property type="entry name" value="Galactose-binding domain-like"/>
    <property type="match status" value="1"/>
</dbReference>
<sequence length="421" mass="45647">MGVEIGNSTDPRFVRYREPVLLQKDGKDAGEDLTGDFTPAETGNHCLAGSGIGKTEILIDDELVFQQEGNFSDPMGVLFNAQTATETRHAFVTGRVYRVRIRSYPPSNVGLEILEARTGFRMGFTLSSDADADLQGEAVNLAREADYAVVFTGHDPQWETEGRDQESFHLPRHGSQDALVSAVATANCNTIVVNSTGVAAAMPWLDDVAGLLQAWFPGQECGNSIVDVLTGSCEPRGSPADHLPPPDRGCACVRKLPGTYHGKQLEVEYAEGVFVGYRHYDCLPRDKVNFPFGFGLSYTSFGLGEMEVFRGSDDTFTVACTVSNTGKLAGGVAVQVYVGRARQHADHPVKCLVVFEKVRLSVGATQKGVMLFTAKGFAYYDEDRSSWVVDAGQYNVALGRSAADIAQTVPIQIEHEITYAP</sequence>
<accession>A0A420YE94</accession>
<dbReference type="InterPro" id="IPR037524">
    <property type="entry name" value="PA14/GLEYA"/>
</dbReference>
<dbReference type="EMBL" id="QVQW01000015">
    <property type="protein sequence ID" value="RKU46242.1"/>
    <property type="molecule type" value="Genomic_DNA"/>
</dbReference>
<dbReference type="STRING" id="177199.A0A420YE94"/>
<dbReference type="Proteomes" id="UP000275385">
    <property type="component" value="Unassembled WGS sequence"/>
</dbReference>
<dbReference type="InterPro" id="IPR036881">
    <property type="entry name" value="Glyco_hydro_3_C_sf"/>
</dbReference>
<evidence type="ECO:0000256" key="4">
    <source>
        <dbReference type="ARBA" id="ARBA00022801"/>
    </source>
</evidence>
<dbReference type="InterPro" id="IPR050288">
    <property type="entry name" value="Cellulose_deg_GH3"/>
</dbReference>
<dbReference type="Gene3D" id="3.20.20.300">
    <property type="entry name" value="Glycoside hydrolase, family 3, N-terminal domain"/>
    <property type="match status" value="1"/>
</dbReference>
<dbReference type="PROSITE" id="PS51820">
    <property type="entry name" value="PA14"/>
    <property type="match status" value="1"/>
</dbReference>
<feature type="domain" description="PA14" evidence="7">
    <location>
        <begin position="1"/>
        <end position="139"/>
    </location>
</feature>
<keyword evidence="6" id="KW-0326">Glycosidase</keyword>
<name>A0A420YE94_9PEZI</name>
<keyword evidence="9" id="KW-1185">Reference proteome</keyword>
<dbReference type="Pfam" id="PF01915">
    <property type="entry name" value="Glyco_hydro_3_C"/>
    <property type="match status" value="1"/>
</dbReference>
<evidence type="ECO:0000313" key="9">
    <source>
        <dbReference type="Proteomes" id="UP000275385"/>
    </source>
</evidence>
<dbReference type="EC" id="3.2.1.21" evidence="3"/>
<dbReference type="InterPro" id="IPR013783">
    <property type="entry name" value="Ig-like_fold"/>
</dbReference>
<dbReference type="InterPro" id="IPR036962">
    <property type="entry name" value="Glyco_hydro_3_N_sf"/>
</dbReference>
<evidence type="ECO:0000259" key="7">
    <source>
        <dbReference type="PROSITE" id="PS51820"/>
    </source>
</evidence>
<reference evidence="8 9" key="1">
    <citation type="submission" date="2018-08" db="EMBL/GenBank/DDBJ databases">
        <title>Draft genome of the lignicolous fungus Coniochaeta pulveracea.</title>
        <authorList>
            <person name="Borstlap C.J."/>
            <person name="De Witt R.N."/>
            <person name="Botha A."/>
            <person name="Volschenk H."/>
        </authorList>
    </citation>
    <scope>NUCLEOTIDE SEQUENCE [LARGE SCALE GENOMIC DNA]</scope>
    <source>
        <strain evidence="8 9">CAB683</strain>
    </source>
</reference>
<dbReference type="Gene3D" id="2.60.40.10">
    <property type="entry name" value="Immunoglobulins"/>
    <property type="match status" value="1"/>
</dbReference>
<keyword evidence="4" id="KW-0378">Hydrolase</keyword>
<comment type="catalytic activity">
    <reaction evidence="1">
        <text>Hydrolysis of terminal, non-reducing beta-D-glucosyl residues with release of beta-D-glucose.</text>
        <dbReference type="EC" id="3.2.1.21"/>
    </reaction>
</comment>
<protein>
    <recommendedName>
        <fullName evidence="3">beta-glucosidase</fullName>
        <ecNumber evidence="3">3.2.1.21</ecNumber>
    </recommendedName>
</protein>
<dbReference type="InterPro" id="IPR026891">
    <property type="entry name" value="Fn3-like"/>
</dbReference>
<evidence type="ECO:0000256" key="3">
    <source>
        <dbReference type="ARBA" id="ARBA00012744"/>
    </source>
</evidence>
<organism evidence="8 9">
    <name type="scientific">Coniochaeta pulveracea</name>
    <dbReference type="NCBI Taxonomy" id="177199"/>
    <lineage>
        <taxon>Eukaryota</taxon>
        <taxon>Fungi</taxon>
        <taxon>Dikarya</taxon>
        <taxon>Ascomycota</taxon>
        <taxon>Pezizomycotina</taxon>
        <taxon>Sordariomycetes</taxon>
        <taxon>Sordariomycetidae</taxon>
        <taxon>Coniochaetales</taxon>
        <taxon>Coniochaetaceae</taxon>
        <taxon>Coniochaeta</taxon>
    </lineage>
</organism>
<gene>
    <name evidence="8" type="ORF">DL546_005462</name>
</gene>
<dbReference type="InterPro" id="IPR011658">
    <property type="entry name" value="PA14_dom"/>
</dbReference>
<evidence type="ECO:0000256" key="1">
    <source>
        <dbReference type="ARBA" id="ARBA00000448"/>
    </source>
</evidence>
<dbReference type="Gene3D" id="3.40.50.1700">
    <property type="entry name" value="Glycoside hydrolase family 3 C-terminal domain"/>
    <property type="match status" value="1"/>
</dbReference>
<dbReference type="InterPro" id="IPR002772">
    <property type="entry name" value="Glyco_hydro_3_C"/>
</dbReference>
<evidence type="ECO:0000256" key="2">
    <source>
        <dbReference type="ARBA" id="ARBA00005336"/>
    </source>
</evidence>
<evidence type="ECO:0000313" key="8">
    <source>
        <dbReference type="EMBL" id="RKU46242.1"/>
    </source>
</evidence>
<evidence type="ECO:0000256" key="6">
    <source>
        <dbReference type="ARBA" id="ARBA00023295"/>
    </source>
</evidence>
<dbReference type="SUPFAM" id="SSF52279">
    <property type="entry name" value="Beta-D-glucan exohydrolase, C-terminal domain"/>
    <property type="match status" value="1"/>
</dbReference>
<dbReference type="SMART" id="SM01217">
    <property type="entry name" value="Fn3_like"/>
    <property type="match status" value="1"/>
</dbReference>
<dbReference type="PANTHER" id="PTHR42715">
    <property type="entry name" value="BETA-GLUCOSIDASE"/>
    <property type="match status" value="1"/>
</dbReference>
<dbReference type="GO" id="GO:0008422">
    <property type="term" value="F:beta-glucosidase activity"/>
    <property type="evidence" value="ECO:0007669"/>
    <property type="project" value="UniProtKB-EC"/>
</dbReference>
<dbReference type="PANTHER" id="PTHR42715:SF3">
    <property type="entry name" value="BETA-GLUCOSIDASE B-RELATED"/>
    <property type="match status" value="1"/>
</dbReference>
<dbReference type="AlphaFoldDB" id="A0A420YE94"/>